<evidence type="ECO:0000313" key="2">
    <source>
        <dbReference type="Proteomes" id="UP000009183"/>
    </source>
</evidence>
<keyword evidence="2" id="KW-1185">Reference proteome</keyword>
<dbReference type="ExpressionAtlas" id="F6HIT5">
    <property type="expression patterns" value="baseline"/>
</dbReference>
<dbReference type="InParanoid" id="F6HIT5"/>
<evidence type="ECO:0000313" key="1">
    <source>
        <dbReference type="EMBL" id="CCB52131.1"/>
    </source>
</evidence>
<dbReference type="SUPFAM" id="SSF50447">
    <property type="entry name" value="Translation proteins"/>
    <property type="match status" value="1"/>
</dbReference>
<accession>F6HIT5</accession>
<dbReference type="STRING" id="29760.F6HIT5"/>
<name>F6HIT5_VITVI</name>
<dbReference type="Proteomes" id="UP000009183">
    <property type="component" value="Chromosome 10"/>
</dbReference>
<sequence length="97" mass="11195">MANAGHMLTFSPCLDMSILLSFQGSFFNYWTCFLRPKNYRSKLYVPGEKNDQYVKSVQRIVIWMGKKQEIVEDVPYGNTVAMVDSDQFITKDATLIN</sequence>
<dbReference type="HOGENOM" id="CLU_2350932_0_0_1"/>
<organism evidence="1 2">
    <name type="scientific">Vitis vinifera</name>
    <name type="common">Grape</name>
    <dbReference type="NCBI Taxonomy" id="29760"/>
    <lineage>
        <taxon>Eukaryota</taxon>
        <taxon>Viridiplantae</taxon>
        <taxon>Streptophyta</taxon>
        <taxon>Embryophyta</taxon>
        <taxon>Tracheophyta</taxon>
        <taxon>Spermatophyta</taxon>
        <taxon>Magnoliopsida</taxon>
        <taxon>eudicotyledons</taxon>
        <taxon>Gunneridae</taxon>
        <taxon>Pentapetalae</taxon>
        <taxon>rosids</taxon>
        <taxon>Vitales</taxon>
        <taxon>Vitaceae</taxon>
        <taxon>Viteae</taxon>
        <taxon>Vitis</taxon>
    </lineage>
</organism>
<dbReference type="eggNOG" id="KOG0469">
    <property type="taxonomic scope" value="Eukaryota"/>
</dbReference>
<dbReference type="EMBL" id="FN595766">
    <property type="protein sequence ID" value="CCB52131.1"/>
    <property type="molecule type" value="Genomic_DNA"/>
</dbReference>
<gene>
    <name evidence="1" type="ordered locus">VIT_10s0042g01160</name>
</gene>
<proteinExistence type="predicted"/>
<reference evidence="2" key="1">
    <citation type="journal article" date="2007" name="Nature">
        <title>The grapevine genome sequence suggests ancestral hexaploidization in major angiosperm phyla.</title>
        <authorList>
            <consortium name="The French-Italian Public Consortium for Grapevine Genome Characterization."/>
            <person name="Jaillon O."/>
            <person name="Aury J.-M."/>
            <person name="Noel B."/>
            <person name="Policriti A."/>
            <person name="Clepet C."/>
            <person name="Casagrande A."/>
            <person name="Choisne N."/>
            <person name="Aubourg S."/>
            <person name="Vitulo N."/>
            <person name="Jubin C."/>
            <person name="Vezzi A."/>
            <person name="Legeai F."/>
            <person name="Hugueney P."/>
            <person name="Dasilva C."/>
            <person name="Horner D."/>
            <person name="Mica E."/>
            <person name="Jublot D."/>
            <person name="Poulain J."/>
            <person name="Bruyere C."/>
            <person name="Billault A."/>
            <person name="Segurens B."/>
            <person name="Gouyvenoux M."/>
            <person name="Ugarte E."/>
            <person name="Cattonaro F."/>
            <person name="Anthouard V."/>
            <person name="Vico V."/>
            <person name="Del Fabbro C."/>
            <person name="Alaux M."/>
            <person name="Di Gaspero G."/>
            <person name="Dumas V."/>
            <person name="Felice N."/>
            <person name="Paillard S."/>
            <person name="Juman I."/>
            <person name="Moroldo M."/>
            <person name="Scalabrin S."/>
            <person name="Canaguier A."/>
            <person name="Le Clainche I."/>
            <person name="Malacrida G."/>
            <person name="Durand E."/>
            <person name="Pesole G."/>
            <person name="Laucou V."/>
            <person name="Chatelet P."/>
            <person name="Merdinoglu D."/>
            <person name="Delledonne M."/>
            <person name="Pezzotti M."/>
            <person name="Lecharny A."/>
            <person name="Scarpelli C."/>
            <person name="Artiguenave F."/>
            <person name="Pe M.E."/>
            <person name="Valle G."/>
            <person name="Morgante M."/>
            <person name="Caboche M."/>
            <person name="Adam-Blondon A.-F."/>
            <person name="Weissenbach J."/>
            <person name="Quetier F."/>
            <person name="Wincker P."/>
        </authorList>
    </citation>
    <scope>NUCLEOTIDE SEQUENCE [LARGE SCALE GENOMIC DNA]</scope>
    <source>
        <strain evidence="2">cv. Pinot noir / PN40024</strain>
    </source>
</reference>
<dbReference type="InterPro" id="IPR009000">
    <property type="entry name" value="Transl_B-barrel_sf"/>
</dbReference>
<dbReference type="Gene3D" id="2.40.30.10">
    <property type="entry name" value="Translation factors"/>
    <property type="match status" value="1"/>
</dbReference>
<protein>
    <submittedName>
        <fullName evidence="1">Uncharacterized protein</fullName>
    </submittedName>
</protein>
<dbReference type="PaxDb" id="29760-VIT_10s0042g01160.t01"/>
<dbReference type="AlphaFoldDB" id="F6HIT5"/>